<dbReference type="Proteomes" id="UP001501116">
    <property type="component" value="Unassembled WGS sequence"/>
</dbReference>
<protein>
    <recommendedName>
        <fullName evidence="3">Tail terminator</fullName>
    </recommendedName>
</protein>
<gene>
    <name evidence="1" type="ORF">GCM10009754_36200</name>
</gene>
<evidence type="ECO:0000313" key="2">
    <source>
        <dbReference type="Proteomes" id="UP001501116"/>
    </source>
</evidence>
<name>A0ABP5CDW5_9PSEU</name>
<keyword evidence="2" id="KW-1185">Reference proteome</keyword>
<proteinExistence type="predicted"/>
<sequence>MTDAEALVVVWLAGRLGGIRVVAELPAKFEQSLPVVQVTGLPGPKTDRPWNAHGPLLWHPRIDIDTYAATRAIATDLASTVSGHLHELAGQGNQWGAVVDVGEPAGPAWRPDYNPSVRRAGLTVELTIRAG</sequence>
<organism evidence="1 2">
    <name type="scientific">Amycolatopsis minnesotensis</name>
    <dbReference type="NCBI Taxonomy" id="337894"/>
    <lineage>
        <taxon>Bacteria</taxon>
        <taxon>Bacillati</taxon>
        <taxon>Actinomycetota</taxon>
        <taxon>Actinomycetes</taxon>
        <taxon>Pseudonocardiales</taxon>
        <taxon>Pseudonocardiaceae</taxon>
        <taxon>Amycolatopsis</taxon>
    </lineage>
</organism>
<comment type="caution">
    <text evidence="1">The sequence shown here is derived from an EMBL/GenBank/DDBJ whole genome shotgun (WGS) entry which is preliminary data.</text>
</comment>
<evidence type="ECO:0008006" key="3">
    <source>
        <dbReference type="Google" id="ProtNLM"/>
    </source>
</evidence>
<reference evidence="2" key="1">
    <citation type="journal article" date="2019" name="Int. J. Syst. Evol. Microbiol.">
        <title>The Global Catalogue of Microorganisms (GCM) 10K type strain sequencing project: providing services to taxonomists for standard genome sequencing and annotation.</title>
        <authorList>
            <consortium name="The Broad Institute Genomics Platform"/>
            <consortium name="The Broad Institute Genome Sequencing Center for Infectious Disease"/>
            <person name="Wu L."/>
            <person name="Ma J."/>
        </authorList>
    </citation>
    <scope>NUCLEOTIDE SEQUENCE [LARGE SCALE GENOMIC DNA]</scope>
    <source>
        <strain evidence="2">JCM 14545</strain>
    </source>
</reference>
<evidence type="ECO:0000313" key="1">
    <source>
        <dbReference type="EMBL" id="GAA1961857.1"/>
    </source>
</evidence>
<dbReference type="EMBL" id="BAAANN010000013">
    <property type="protein sequence ID" value="GAA1961857.1"/>
    <property type="molecule type" value="Genomic_DNA"/>
</dbReference>
<dbReference type="RefSeq" id="WP_344419548.1">
    <property type="nucleotide sequence ID" value="NZ_BAAANN010000013.1"/>
</dbReference>
<accession>A0ABP5CDW5</accession>